<evidence type="ECO:0000256" key="6">
    <source>
        <dbReference type="ARBA" id="ARBA00022695"/>
    </source>
</evidence>
<dbReference type="FunFam" id="1.10.287.690:FF:000002">
    <property type="entry name" value="DNA polymerase zeta"/>
    <property type="match status" value="1"/>
</dbReference>
<dbReference type="STRING" id="1076935.U4LA64"/>
<evidence type="ECO:0000256" key="18">
    <source>
        <dbReference type="ARBA" id="ARBA00049244"/>
    </source>
</evidence>
<evidence type="ECO:0000256" key="20">
    <source>
        <dbReference type="RuleBase" id="RU000442"/>
    </source>
</evidence>
<dbReference type="Pfam" id="PF24055">
    <property type="entry name" value="POL3_N"/>
    <property type="match status" value="1"/>
</dbReference>
<keyword evidence="15 20" id="KW-0238">DNA-binding</keyword>
<evidence type="ECO:0000259" key="26">
    <source>
        <dbReference type="Pfam" id="PF24065"/>
    </source>
</evidence>
<dbReference type="GO" id="GO:0000724">
    <property type="term" value="P:double-strand break repair via homologous recombination"/>
    <property type="evidence" value="ECO:0007669"/>
    <property type="project" value="TreeGrafter"/>
</dbReference>
<keyword evidence="28" id="KW-1185">Reference proteome</keyword>
<evidence type="ECO:0000259" key="25">
    <source>
        <dbReference type="Pfam" id="PF24055"/>
    </source>
</evidence>
<gene>
    <name evidence="27" type="ORF">PCON_02311</name>
</gene>
<evidence type="ECO:0000259" key="24">
    <source>
        <dbReference type="Pfam" id="PF14260"/>
    </source>
</evidence>
<evidence type="ECO:0000256" key="4">
    <source>
        <dbReference type="ARBA" id="ARBA00022485"/>
    </source>
</evidence>
<dbReference type="InterPro" id="IPR030559">
    <property type="entry name" value="PolZ_Rev3"/>
</dbReference>
<dbReference type="InterPro" id="IPR023211">
    <property type="entry name" value="DNA_pol_palm_dom_sf"/>
</dbReference>
<evidence type="ECO:0000313" key="27">
    <source>
        <dbReference type="EMBL" id="CCX15852.1"/>
    </source>
</evidence>
<dbReference type="PANTHER" id="PTHR45812:SF1">
    <property type="entry name" value="DNA POLYMERASE ZETA CATALYTIC SUBUNIT"/>
    <property type="match status" value="1"/>
</dbReference>
<keyword evidence="4 20" id="KW-0004">4Fe-4S</keyword>
<comment type="cofactor">
    <cofactor evidence="1 20">
        <name>[4Fe-4S] cluster</name>
        <dbReference type="ChEBI" id="CHEBI:49883"/>
    </cofactor>
</comment>
<dbReference type="InterPro" id="IPR012337">
    <property type="entry name" value="RNaseH-like_sf"/>
</dbReference>
<keyword evidence="12 20" id="KW-0239">DNA-directed DNA polymerase</keyword>
<evidence type="ECO:0000256" key="16">
    <source>
        <dbReference type="ARBA" id="ARBA00023204"/>
    </source>
</evidence>
<comment type="similarity">
    <text evidence="3 20">Belongs to the DNA polymerase type-B family.</text>
</comment>
<evidence type="ECO:0000259" key="22">
    <source>
        <dbReference type="Pfam" id="PF00136"/>
    </source>
</evidence>
<comment type="catalytic activity">
    <reaction evidence="18 20">
        <text>DNA(n) + a 2'-deoxyribonucleoside 5'-triphosphate = DNA(n+1) + diphosphate</text>
        <dbReference type="Rhea" id="RHEA:22508"/>
        <dbReference type="Rhea" id="RHEA-COMP:17339"/>
        <dbReference type="Rhea" id="RHEA-COMP:17340"/>
        <dbReference type="ChEBI" id="CHEBI:33019"/>
        <dbReference type="ChEBI" id="CHEBI:61560"/>
        <dbReference type="ChEBI" id="CHEBI:173112"/>
        <dbReference type="EC" id="2.7.7.7"/>
    </reaction>
</comment>
<keyword evidence="9" id="KW-0227">DNA damage</keyword>
<dbReference type="InterPro" id="IPR056447">
    <property type="entry name" value="REV3_N"/>
</dbReference>
<proteinExistence type="inferred from homology"/>
<evidence type="ECO:0000256" key="13">
    <source>
        <dbReference type="ARBA" id="ARBA00023004"/>
    </source>
</evidence>
<dbReference type="GO" id="GO:0042276">
    <property type="term" value="P:error-prone translesion synthesis"/>
    <property type="evidence" value="ECO:0007669"/>
    <property type="project" value="TreeGrafter"/>
</dbReference>
<keyword evidence="14 20" id="KW-0411">Iron-sulfur</keyword>
<dbReference type="Pfam" id="PF24065">
    <property type="entry name" value="REV3_N"/>
    <property type="match status" value="1"/>
</dbReference>
<evidence type="ECO:0000313" key="28">
    <source>
        <dbReference type="Proteomes" id="UP000018144"/>
    </source>
</evidence>
<keyword evidence="7 20" id="KW-0235">DNA replication</keyword>
<feature type="region of interest" description="Disordered" evidence="21">
    <location>
        <begin position="375"/>
        <end position="441"/>
    </location>
</feature>
<dbReference type="InterPro" id="IPR017964">
    <property type="entry name" value="DNA-dir_DNA_pol_B_CS"/>
</dbReference>
<feature type="domain" description="DNA polymerase zeta catalytic subunit N-terminal" evidence="26">
    <location>
        <begin position="3"/>
        <end position="56"/>
    </location>
</feature>
<dbReference type="InterPro" id="IPR025687">
    <property type="entry name" value="Znf-C4pol"/>
</dbReference>
<feature type="region of interest" description="Disordered" evidence="21">
    <location>
        <begin position="521"/>
        <end position="544"/>
    </location>
</feature>
<dbReference type="Gene3D" id="3.30.420.10">
    <property type="entry name" value="Ribonuclease H-like superfamily/Ribonuclease H"/>
    <property type="match status" value="1"/>
</dbReference>
<sequence length="1492" mass="171160">MVFRVKVNTIDWYSAPPTTLDPTLPVSSSSKKRPPVPILRVFGATESGKPVLAHVHGVLPYMYIEFNPSNRGNITTESIAKDLQELRRQIDLELNQRRQNNIPEHDRAKRYNYFKQEIAAITLVKGVPFYGYDYGWRLYAKIYYYNPESRKNITDVLLKAGIMGRSHQPCEARLNYEIQFLMDYNLYGCGYMECDETKLVYRRNLDGLDSEDEDSPPPEDPTAQSHSGWEIDIQAHRILNRSQIKPRSIHTEFRETDPLADTNFKYVHSLDELWKAYNNELNTQNIVRNLNTSVPSTERGVKTEPWSTELDYRNDIKKIMDEHKNSVDGEDIERIHIPNEKLIPTAFESVDYLATFYAPLDHEYTGEFVDDSEEMPIHIPKPSLPIVPSGSKRKAGTINNTPKPDRNNEPPDKKSRETEQEKHQDLPYTRPFYGNRDDVPSITKEYGGERHRLYAKDHYHDRDNPQRPNKGDTKTVWKLASKPPTRTEALTWAAENDSKRTSTVQKNSYEQKGRRYYHSQIEGPTQKPIGRPTKKADQHTKKSDDMSVMGLEIHVNTRGTLKPDPKTDPITCMFYRFHSPVSGLIITGIITSEEHFTEKIFCRFSGVDILVEKDEKAMIMSLIDLVRTHDPDILVGYEVHLGSWGYVNDRTTVIMEAEGRNLLDELARVKMYDSEGKKRQNDWGYRKASALGVIGRHVINIWRAMRGELTLLGYSIENVAFHLLKKRVPSYSHEDLTEWFTERNSASVTRVLQYYITKVSLDLEILERQEYVARTSEHARLIGLDFKDIIARGSQIKVESLMFRIAKPESYILVSPTPEQVGKQNAIECKPLIMEPHSNFYTSPVVVLDFQSLYPSIMLAYNYCYSTCLGKVVPEEKLGVIPYKTPEGVWKKLTMEDIIVSPNGIMYVKPHIRKSLLAKMLSEVLDTRVMIKSRMKSAAKDDPHLYQKLNSQQLALKLTANVTYGYTSATFSGRMPCVEIADSIVQSGRETLEKAIQLIHTEFSQHNATVIYGDTDSLFILLPQASRSSAFTIGSRIAERVTQLNPAPIKLKFEKVYLPCVLLAMKRYVGFSFEHPGQTEPKFDAKGIETVRRDGAPVVQKMQERALKELFRTGDVSKVKAYCIEQWGKIQREQVGVGDFVFAKEVKMGTYTANAVEQPAAKIYRLRKEEDGNNELQYGERVPYVVVYDGENPRRVIDRVVEVPRLLGDETLWIDTDYYIRKKIIPPLARIFNLIGADVAAWYEGMPKYKPPRRIIGGLGDGNDTKDPKKERGVTLDSYYKAGGVVSCLHCKKPMEKGKKMCKQCTDDRGKTFYQIKQSLTDIESTIIALETTCRSCTGTTPRQEIACQSLDCKVYFKRIRETSKLKVVKANADEAFEVLKVTDLMVRPPQRREKRIRSGGGDYWEAPKGEARKREVERFATQMEADEEEVREFGSQLRVELEVSDAEAEEEVVKEFRSQGGAHVEPQLDMEEWEGIFKGDINEELREDWEL</sequence>
<dbReference type="GO" id="GO:0008270">
    <property type="term" value="F:zinc ion binding"/>
    <property type="evidence" value="ECO:0007669"/>
    <property type="project" value="UniProtKB-KW"/>
</dbReference>
<name>U4LA64_PYROM</name>
<feature type="domain" description="C4-type zinc-finger of DNA polymerase delta" evidence="24">
    <location>
        <begin position="1288"/>
        <end position="1359"/>
    </location>
</feature>
<evidence type="ECO:0000256" key="8">
    <source>
        <dbReference type="ARBA" id="ARBA00022723"/>
    </source>
</evidence>
<dbReference type="EMBL" id="HF936264">
    <property type="protein sequence ID" value="CCX15852.1"/>
    <property type="molecule type" value="Genomic_DNA"/>
</dbReference>
<dbReference type="GO" id="GO:0000166">
    <property type="term" value="F:nucleotide binding"/>
    <property type="evidence" value="ECO:0007669"/>
    <property type="project" value="InterPro"/>
</dbReference>
<dbReference type="GO" id="GO:0051539">
    <property type="term" value="F:4 iron, 4 sulfur cluster binding"/>
    <property type="evidence" value="ECO:0007669"/>
    <property type="project" value="UniProtKB-KW"/>
</dbReference>
<keyword evidence="5 20" id="KW-0808">Transferase</keyword>
<keyword evidence="17 20" id="KW-0539">Nucleus</keyword>
<organism evidence="27 28">
    <name type="scientific">Pyronema omphalodes (strain CBS 100304)</name>
    <name type="common">Pyronema confluens</name>
    <dbReference type="NCBI Taxonomy" id="1076935"/>
    <lineage>
        <taxon>Eukaryota</taxon>
        <taxon>Fungi</taxon>
        <taxon>Dikarya</taxon>
        <taxon>Ascomycota</taxon>
        <taxon>Pezizomycotina</taxon>
        <taxon>Pezizomycetes</taxon>
        <taxon>Pezizales</taxon>
        <taxon>Pyronemataceae</taxon>
        <taxon>Pyronema</taxon>
    </lineage>
</organism>
<evidence type="ECO:0000256" key="2">
    <source>
        <dbReference type="ARBA" id="ARBA00004123"/>
    </source>
</evidence>
<dbReference type="SMART" id="SM00486">
    <property type="entry name" value="POLBc"/>
    <property type="match status" value="1"/>
</dbReference>
<dbReference type="SUPFAM" id="SSF56672">
    <property type="entry name" value="DNA/RNA polymerases"/>
    <property type="match status" value="1"/>
</dbReference>
<keyword evidence="11 20" id="KW-0862">Zinc</keyword>
<dbReference type="GO" id="GO:0016035">
    <property type="term" value="C:zeta DNA polymerase complex"/>
    <property type="evidence" value="ECO:0007669"/>
    <property type="project" value="InterPro"/>
</dbReference>
<dbReference type="Gene3D" id="1.10.287.690">
    <property type="entry name" value="Helix hairpin bin"/>
    <property type="match status" value="1"/>
</dbReference>
<dbReference type="GO" id="GO:0003887">
    <property type="term" value="F:DNA-directed DNA polymerase activity"/>
    <property type="evidence" value="ECO:0007669"/>
    <property type="project" value="UniProtKB-KW"/>
</dbReference>
<dbReference type="FunFam" id="3.30.420.10:FF:000024">
    <property type="entry name" value="DNA polymerase zeta catalytic subunit"/>
    <property type="match status" value="1"/>
</dbReference>
<evidence type="ECO:0000256" key="15">
    <source>
        <dbReference type="ARBA" id="ARBA00023125"/>
    </source>
</evidence>
<dbReference type="Gene3D" id="3.30.342.10">
    <property type="entry name" value="DNA Polymerase, chain B, domain 1"/>
    <property type="match status" value="1"/>
</dbReference>
<dbReference type="CDD" id="cd05534">
    <property type="entry name" value="POLBc_zeta"/>
    <property type="match status" value="1"/>
</dbReference>
<dbReference type="FunFam" id="1.10.132.60:FF:000007">
    <property type="entry name" value="DNA polymerase"/>
    <property type="match status" value="1"/>
</dbReference>
<dbReference type="InterPro" id="IPR056435">
    <property type="entry name" value="DPOD/Z_N"/>
</dbReference>
<dbReference type="EC" id="2.7.7.7" evidence="20"/>
<accession>U4LA64</accession>
<dbReference type="GO" id="GO:0006260">
    <property type="term" value="P:DNA replication"/>
    <property type="evidence" value="ECO:0007669"/>
    <property type="project" value="UniProtKB-KW"/>
</dbReference>
<dbReference type="GO" id="GO:0005634">
    <property type="term" value="C:nucleus"/>
    <property type="evidence" value="ECO:0007669"/>
    <property type="project" value="UniProtKB-SubCell"/>
</dbReference>
<dbReference type="InterPro" id="IPR006133">
    <property type="entry name" value="DNA-dir_DNA_pol_B_exonuc"/>
</dbReference>
<evidence type="ECO:0000256" key="7">
    <source>
        <dbReference type="ARBA" id="ARBA00022705"/>
    </source>
</evidence>
<keyword evidence="6 20" id="KW-0548">Nucleotidyltransferase</keyword>
<evidence type="ECO:0000256" key="14">
    <source>
        <dbReference type="ARBA" id="ARBA00023014"/>
    </source>
</evidence>
<dbReference type="PANTHER" id="PTHR45812">
    <property type="entry name" value="DNA POLYMERASE ZETA CATALYTIC SUBUNIT"/>
    <property type="match status" value="1"/>
</dbReference>
<comment type="subcellular location">
    <subcellularLocation>
        <location evidence="2 20">Nucleus</location>
    </subcellularLocation>
</comment>
<evidence type="ECO:0000256" key="17">
    <source>
        <dbReference type="ARBA" id="ARBA00023242"/>
    </source>
</evidence>
<evidence type="ECO:0000256" key="3">
    <source>
        <dbReference type="ARBA" id="ARBA00005755"/>
    </source>
</evidence>
<dbReference type="Pfam" id="PF00136">
    <property type="entry name" value="DNA_pol_B"/>
    <property type="match status" value="1"/>
</dbReference>
<keyword evidence="8 20" id="KW-0479">Metal-binding</keyword>
<dbReference type="InterPro" id="IPR042087">
    <property type="entry name" value="DNA_pol_B_thumb"/>
</dbReference>
<evidence type="ECO:0000256" key="21">
    <source>
        <dbReference type="SAM" id="MobiDB-lite"/>
    </source>
</evidence>
<dbReference type="eggNOG" id="KOG0968">
    <property type="taxonomic scope" value="Eukaryota"/>
</dbReference>
<dbReference type="OMA" id="GRNKMGF"/>
<evidence type="ECO:0000256" key="11">
    <source>
        <dbReference type="ARBA" id="ARBA00022833"/>
    </source>
</evidence>
<evidence type="ECO:0000256" key="10">
    <source>
        <dbReference type="ARBA" id="ARBA00022771"/>
    </source>
</evidence>
<dbReference type="OrthoDB" id="2414538at2759"/>
<feature type="compositionally biased region" description="Acidic residues" evidence="21">
    <location>
        <begin position="208"/>
        <end position="217"/>
    </location>
</feature>
<comment type="subunit">
    <text evidence="19">Forms DNA polymerase zeta with REV7.</text>
</comment>
<keyword evidence="10 20" id="KW-0863">Zinc-finger</keyword>
<feature type="compositionally biased region" description="Basic and acidic residues" evidence="21">
    <location>
        <begin position="534"/>
        <end position="544"/>
    </location>
</feature>
<dbReference type="Gene3D" id="3.90.1600.10">
    <property type="entry name" value="Palm domain of DNA polymerase"/>
    <property type="match status" value="1"/>
</dbReference>
<dbReference type="Gene3D" id="1.10.132.60">
    <property type="entry name" value="DNA polymerase family B, C-terminal domain"/>
    <property type="match status" value="1"/>
</dbReference>
<dbReference type="Proteomes" id="UP000018144">
    <property type="component" value="Unassembled WGS sequence"/>
</dbReference>
<dbReference type="Pfam" id="PF14260">
    <property type="entry name" value="zf-C4pol"/>
    <property type="match status" value="1"/>
</dbReference>
<evidence type="ECO:0000256" key="5">
    <source>
        <dbReference type="ARBA" id="ARBA00022679"/>
    </source>
</evidence>
<feature type="compositionally biased region" description="Basic and acidic residues" evidence="21">
    <location>
        <begin position="403"/>
        <end position="425"/>
    </location>
</feature>
<evidence type="ECO:0000256" key="12">
    <source>
        <dbReference type="ARBA" id="ARBA00022932"/>
    </source>
</evidence>
<dbReference type="GO" id="GO:0003677">
    <property type="term" value="F:DNA binding"/>
    <property type="evidence" value="ECO:0007669"/>
    <property type="project" value="UniProtKB-KW"/>
</dbReference>
<dbReference type="PRINTS" id="PR00106">
    <property type="entry name" value="DNAPOLB"/>
</dbReference>
<protein>
    <recommendedName>
        <fullName evidence="20">DNA polymerase</fullName>
        <ecNumber evidence="20">2.7.7.7</ecNumber>
    </recommendedName>
</protein>
<dbReference type="InterPro" id="IPR006134">
    <property type="entry name" value="DNA-dir_DNA_pol_B_multi_dom"/>
</dbReference>
<dbReference type="InterPro" id="IPR036397">
    <property type="entry name" value="RNaseH_sf"/>
</dbReference>
<dbReference type="SUPFAM" id="SSF53098">
    <property type="entry name" value="Ribonuclease H-like"/>
    <property type="match status" value="1"/>
</dbReference>
<feature type="domain" description="DNA-directed DNA polymerase family B exonuclease" evidence="23">
    <location>
        <begin position="538"/>
        <end position="689"/>
    </location>
</feature>
<dbReference type="InterPro" id="IPR006172">
    <property type="entry name" value="DNA-dir_DNA_pol_B"/>
</dbReference>
<feature type="domain" description="DNA polymerase delta/zeta catalytic subunit N-terminal" evidence="25">
    <location>
        <begin position="57"/>
        <end position="148"/>
    </location>
</feature>
<feature type="domain" description="DNA-directed DNA polymerase family B multifunctional" evidence="22">
    <location>
        <begin position="786"/>
        <end position="1234"/>
    </location>
</feature>
<feature type="region of interest" description="Disordered" evidence="21">
    <location>
        <begin position="207"/>
        <end position="227"/>
    </location>
</feature>
<dbReference type="Pfam" id="PF03104">
    <property type="entry name" value="DNA_pol_B_exo1"/>
    <property type="match status" value="1"/>
</dbReference>
<evidence type="ECO:0000256" key="19">
    <source>
        <dbReference type="ARBA" id="ARBA00066055"/>
    </source>
</evidence>
<keyword evidence="16" id="KW-0234">DNA repair</keyword>
<keyword evidence="13 20" id="KW-0408">Iron</keyword>
<evidence type="ECO:0000256" key="9">
    <source>
        <dbReference type="ARBA" id="ARBA00022763"/>
    </source>
</evidence>
<reference evidence="27 28" key="1">
    <citation type="journal article" date="2013" name="PLoS Genet.">
        <title>The genome and development-dependent transcriptomes of Pyronema confluens: a window into fungal evolution.</title>
        <authorList>
            <person name="Traeger S."/>
            <person name="Altegoer F."/>
            <person name="Freitag M."/>
            <person name="Gabaldon T."/>
            <person name="Kempken F."/>
            <person name="Kumar A."/>
            <person name="Marcet-Houben M."/>
            <person name="Poggeler S."/>
            <person name="Stajich J.E."/>
            <person name="Nowrousian M."/>
        </authorList>
    </citation>
    <scope>NUCLEOTIDE SEQUENCE [LARGE SCALE GENOMIC DNA]</scope>
    <source>
        <strain evidence="28">CBS 100304</strain>
        <tissue evidence="27">Vegetative mycelium</tissue>
    </source>
</reference>
<dbReference type="InterPro" id="IPR043502">
    <property type="entry name" value="DNA/RNA_pol_sf"/>
</dbReference>
<evidence type="ECO:0000259" key="23">
    <source>
        <dbReference type="Pfam" id="PF03104"/>
    </source>
</evidence>
<dbReference type="CDD" id="cd05778">
    <property type="entry name" value="DNA_polB_zeta_exo"/>
    <property type="match status" value="1"/>
</dbReference>
<evidence type="ECO:0000256" key="1">
    <source>
        <dbReference type="ARBA" id="ARBA00001966"/>
    </source>
</evidence>
<dbReference type="PROSITE" id="PS00116">
    <property type="entry name" value="DNA_POLYMERASE_B"/>
    <property type="match status" value="1"/>
</dbReference>